<dbReference type="Proteomes" id="UP000029453">
    <property type="component" value="Unassembled WGS sequence"/>
</dbReference>
<dbReference type="InterPro" id="IPR014039">
    <property type="entry name" value="Transl_elong_EFTs/EF1B_dimer"/>
</dbReference>
<evidence type="ECO:0000313" key="10">
    <source>
        <dbReference type="EMBL" id="GAC43160.1"/>
    </source>
</evidence>
<dbReference type="PANTHER" id="PTHR11741:SF0">
    <property type="entry name" value="ELONGATION FACTOR TS, MITOCHONDRIAL"/>
    <property type="match status" value="1"/>
</dbReference>
<evidence type="ECO:0000256" key="1">
    <source>
        <dbReference type="ARBA" id="ARBA00005532"/>
    </source>
</evidence>
<sequence length="217" mass="24251">MAVNAGAVKELREKTGAGMLDCKKALEEANGDLEKAAELLREKGLAAAAKKAGRVATEGVVESYIHAGGRIGVLVEINCETDFVAKTDQFKEFARDIAMQIAAASPKFVRREEVPQEEIEKEKEILKAQALNEGKPEKIVEKMVEGRINKYFEEFCLLEQFFIKDPDKTIETLLNEKIAAIGENISIRRFVRYELGEGLEKKEDNFVEEVMAQANLK</sequence>
<dbReference type="Gene3D" id="3.30.479.20">
    <property type="entry name" value="Elongation factor Ts, dimerisation domain"/>
    <property type="match status" value="1"/>
</dbReference>
<evidence type="ECO:0000256" key="3">
    <source>
        <dbReference type="ARBA" id="ARBA00022768"/>
    </source>
</evidence>
<evidence type="ECO:0000256" key="7">
    <source>
        <dbReference type="RuleBase" id="RU000642"/>
    </source>
</evidence>
<dbReference type="EMBL" id="BALG01000185">
    <property type="protein sequence ID" value="GAC43160.1"/>
    <property type="molecule type" value="Genomic_DNA"/>
</dbReference>
<dbReference type="HAMAP" id="MF_00050">
    <property type="entry name" value="EF_Ts"/>
    <property type="match status" value="1"/>
</dbReference>
<name>M9LJ10_PAEPP</name>
<dbReference type="InterPro" id="IPR001816">
    <property type="entry name" value="Transl_elong_EFTs/EF1B"/>
</dbReference>
<feature type="domain" description="Translation elongation factor EFTs/EF1B dimerisation" evidence="9">
    <location>
        <begin position="51"/>
        <end position="197"/>
    </location>
</feature>
<accession>M9LJ10</accession>
<evidence type="ECO:0000256" key="8">
    <source>
        <dbReference type="RuleBase" id="RU000643"/>
    </source>
</evidence>
<dbReference type="InterPro" id="IPR036402">
    <property type="entry name" value="EF-Ts_dimer_sf"/>
</dbReference>
<feature type="region of interest" description="Involved in Mg(2+) ion dislocation from EF-Tu" evidence="6">
    <location>
        <begin position="81"/>
        <end position="84"/>
    </location>
</feature>
<comment type="similarity">
    <text evidence="1 6 7">Belongs to the EF-Ts family.</text>
</comment>
<proteinExistence type="inferred from homology"/>
<protein>
    <recommendedName>
        <fullName evidence="2 6">Elongation factor Ts</fullName>
        <shortName evidence="6">EF-Ts</shortName>
    </recommendedName>
</protein>
<dbReference type="InterPro" id="IPR009060">
    <property type="entry name" value="UBA-like_sf"/>
</dbReference>
<dbReference type="AlphaFoldDB" id="M9LJ10"/>
<evidence type="ECO:0000256" key="5">
    <source>
        <dbReference type="ARBA" id="ARBA00025453"/>
    </source>
</evidence>
<dbReference type="Pfam" id="PF00889">
    <property type="entry name" value="EF_TS"/>
    <property type="match status" value="1"/>
</dbReference>
<dbReference type="PROSITE" id="PS01126">
    <property type="entry name" value="EF_TS_1"/>
    <property type="match status" value="1"/>
</dbReference>
<keyword evidence="11" id="KW-1185">Reference proteome</keyword>
<evidence type="ECO:0000313" key="11">
    <source>
        <dbReference type="Proteomes" id="UP000029453"/>
    </source>
</evidence>
<evidence type="ECO:0000256" key="4">
    <source>
        <dbReference type="ARBA" id="ARBA00022917"/>
    </source>
</evidence>
<evidence type="ECO:0000256" key="2">
    <source>
        <dbReference type="ARBA" id="ARBA00016956"/>
    </source>
</evidence>
<dbReference type="OrthoDB" id="9808348at2"/>
<dbReference type="GO" id="GO:0005737">
    <property type="term" value="C:cytoplasm"/>
    <property type="evidence" value="ECO:0007669"/>
    <property type="project" value="UniProtKB-SubCell"/>
</dbReference>
<dbReference type="InterPro" id="IPR018101">
    <property type="entry name" value="Transl_elong_Ts_CS"/>
</dbReference>
<evidence type="ECO:0000256" key="6">
    <source>
        <dbReference type="HAMAP-Rule" id="MF_00050"/>
    </source>
</evidence>
<dbReference type="SUPFAM" id="SSF46934">
    <property type="entry name" value="UBA-like"/>
    <property type="match status" value="1"/>
</dbReference>
<dbReference type="GO" id="GO:0003746">
    <property type="term" value="F:translation elongation factor activity"/>
    <property type="evidence" value="ECO:0007669"/>
    <property type="project" value="UniProtKB-UniRule"/>
</dbReference>
<keyword evidence="6" id="KW-0963">Cytoplasm</keyword>
<comment type="subcellular location">
    <subcellularLocation>
        <location evidence="6 8">Cytoplasm</location>
    </subcellularLocation>
</comment>
<dbReference type="RefSeq" id="WP_006286751.1">
    <property type="nucleotide sequence ID" value="NZ_BALG01000185.1"/>
</dbReference>
<dbReference type="FunFam" id="1.10.8.10:FF:000001">
    <property type="entry name" value="Elongation factor Ts"/>
    <property type="match status" value="1"/>
</dbReference>
<dbReference type="Gene3D" id="1.10.8.10">
    <property type="entry name" value="DNA helicase RuvA subunit, C-terminal domain"/>
    <property type="match status" value="1"/>
</dbReference>
<dbReference type="Gene3D" id="1.10.286.20">
    <property type="match status" value="1"/>
</dbReference>
<comment type="function">
    <text evidence="5 6 7">Associates with the EF-Tu.GDP complex and induces the exchange of GDP to GTP. It remains bound to the aminoacyl-tRNA.EF-Tu.GTP complex up to the GTP hydrolysis stage on the ribosome.</text>
</comment>
<evidence type="ECO:0000259" key="9">
    <source>
        <dbReference type="Pfam" id="PF00889"/>
    </source>
</evidence>
<dbReference type="PROSITE" id="PS01127">
    <property type="entry name" value="EF_TS_2"/>
    <property type="match status" value="1"/>
</dbReference>
<dbReference type="FunFam" id="1.10.286.20:FF:000001">
    <property type="entry name" value="Elongation factor Ts"/>
    <property type="match status" value="1"/>
</dbReference>
<dbReference type="PANTHER" id="PTHR11741">
    <property type="entry name" value="ELONGATION FACTOR TS"/>
    <property type="match status" value="1"/>
</dbReference>
<keyword evidence="3 6" id="KW-0251">Elongation factor</keyword>
<organism evidence="10 11">
    <name type="scientific">Paenibacillus popilliae ATCC 14706</name>
    <dbReference type="NCBI Taxonomy" id="1212764"/>
    <lineage>
        <taxon>Bacteria</taxon>
        <taxon>Bacillati</taxon>
        <taxon>Bacillota</taxon>
        <taxon>Bacilli</taxon>
        <taxon>Bacillales</taxon>
        <taxon>Paenibacillaceae</taxon>
        <taxon>Paenibacillus</taxon>
    </lineage>
</organism>
<keyword evidence="4 6" id="KW-0648">Protein biosynthesis</keyword>
<dbReference type="CDD" id="cd14275">
    <property type="entry name" value="UBA_EF-Ts"/>
    <property type="match status" value="1"/>
</dbReference>
<comment type="caution">
    <text evidence="10">The sequence shown here is derived from an EMBL/GenBank/DDBJ whole genome shotgun (WGS) entry which is preliminary data.</text>
</comment>
<gene>
    <name evidence="6" type="primary">tsf</name>
    <name evidence="10" type="ORF">PPOP_2527</name>
</gene>
<dbReference type="NCBIfam" id="TIGR00116">
    <property type="entry name" value="tsf"/>
    <property type="match status" value="2"/>
</dbReference>
<reference evidence="10 11" key="1">
    <citation type="submission" date="2012-10" db="EMBL/GenBank/DDBJ databases">
        <title>Draft Genome Sequence of Paenibacillus popilliae ATCC 14706T.</title>
        <authorList>
            <person name="Iiyama K."/>
            <person name="Mori K."/>
            <person name="Mon H."/>
            <person name="Chieda Y."/>
            <person name="Lee J.M."/>
            <person name="Kusakabe T."/>
            <person name="Tashiro K."/>
            <person name="Asano S."/>
            <person name="Yasunaga-Aoki C."/>
            <person name="Shimizu S."/>
        </authorList>
    </citation>
    <scope>NUCLEOTIDE SEQUENCE [LARGE SCALE GENOMIC DNA]</scope>
    <source>
        <strain evidence="10 11">ATCC 14706</strain>
    </source>
</reference>
<dbReference type="SUPFAM" id="SSF54713">
    <property type="entry name" value="Elongation factor Ts (EF-Ts), dimerisation domain"/>
    <property type="match status" value="1"/>
</dbReference>